<evidence type="ECO:0000256" key="5">
    <source>
        <dbReference type="ARBA" id="ARBA00023270"/>
    </source>
</evidence>
<reference evidence="8" key="1">
    <citation type="journal article" date="2022" name="Res Sq">
        <title>Evolution of multicellular longitudinally dividing oral cavity symbionts (Neisseriaceae).</title>
        <authorList>
            <person name="Nyongesa S."/>
            <person name="Weber P."/>
            <person name="Bernet E."/>
            <person name="Pullido F."/>
            <person name="Nieckarz M."/>
            <person name="Delaby M."/>
            <person name="Nieves C."/>
            <person name="Viehboeck T."/>
            <person name="Krause N."/>
            <person name="Rivera-Millot A."/>
            <person name="Nakamura A."/>
            <person name="Vischer N."/>
            <person name="VanNieuwenhze M."/>
            <person name="Brun Y."/>
            <person name="Cava F."/>
            <person name="Bulgheresi S."/>
            <person name="Veyrier F."/>
        </authorList>
    </citation>
    <scope>NUCLEOTIDE SEQUENCE</scope>
    <source>
        <strain evidence="8">17694</strain>
    </source>
</reference>
<dbReference type="InterPro" id="IPR002915">
    <property type="entry name" value="DeoC/FbaB/LacD_aldolase"/>
</dbReference>
<accession>A0A8T9MV67</accession>
<gene>
    <name evidence="8" type="primary">deoC</name>
    <name evidence="8" type="ORF">LVJ77_01380</name>
</gene>
<keyword evidence="9" id="KW-1185">Reference proteome</keyword>
<evidence type="ECO:0000256" key="6">
    <source>
        <dbReference type="ARBA" id="ARBA00048791"/>
    </source>
</evidence>
<dbReference type="Pfam" id="PF01791">
    <property type="entry name" value="DeoC"/>
    <property type="match status" value="1"/>
</dbReference>
<proteinExistence type="inferred from homology"/>
<dbReference type="Gene3D" id="3.20.20.70">
    <property type="entry name" value="Aldolase class I"/>
    <property type="match status" value="1"/>
</dbReference>
<dbReference type="GO" id="GO:0004139">
    <property type="term" value="F:deoxyribose-phosphate aldolase activity"/>
    <property type="evidence" value="ECO:0007669"/>
    <property type="project" value="UniProtKB-UniRule"/>
</dbReference>
<reference evidence="8" key="2">
    <citation type="submission" date="2024-09" db="EMBL/GenBank/DDBJ databases">
        <authorList>
            <person name="Veyrier F.J."/>
        </authorList>
    </citation>
    <scope>NUCLEOTIDE SEQUENCE</scope>
    <source>
        <strain evidence="8">17694</strain>
    </source>
</reference>
<dbReference type="GO" id="GO:0016052">
    <property type="term" value="P:carbohydrate catabolic process"/>
    <property type="evidence" value="ECO:0007669"/>
    <property type="project" value="TreeGrafter"/>
</dbReference>
<dbReference type="NCBIfam" id="TIGR00126">
    <property type="entry name" value="deoC"/>
    <property type="match status" value="1"/>
</dbReference>
<comment type="pathway">
    <text evidence="1">Carbohydrate degradation; 2-deoxy-D-ribose 1-phosphate degradation; D-glyceraldehyde 3-phosphate and acetaldehyde from 2-deoxy-alpha-D-ribose 1-phosphate: step 2/2.</text>
</comment>
<dbReference type="SMART" id="SM01133">
    <property type="entry name" value="DeoC"/>
    <property type="match status" value="1"/>
</dbReference>
<dbReference type="PANTHER" id="PTHR10889">
    <property type="entry name" value="DEOXYRIBOSE-PHOSPHATE ALDOLASE"/>
    <property type="match status" value="1"/>
</dbReference>
<evidence type="ECO:0000256" key="7">
    <source>
        <dbReference type="NCBIfam" id="TIGR00126"/>
    </source>
</evidence>
<dbReference type="PANTHER" id="PTHR10889:SF3">
    <property type="entry name" value="DEOXYRIBOSE-PHOSPHATE ALDOLASE"/>
    <property type="match status" value="1"/>
</dbReference>
<protein>
    <recommendedName>
        <fullName evidence="3 7">Deoxyribose-phosphate aldolase</fullName>
        <ecNumber evidence="3 7">4.1.2.4</ecNumber>
    </recommendedName>
</protein>
<dbReference type="GO" id="GO:0005737">
    <property type="term" value="C:cytoplasm"/>
    <property type="evidence" value="ECO:0007669"/>
    <property type="project" value="InterPro"/>
</dbReference>
<keyword evidence="5" id="KW-0704">Schiff base</keyword>
<comment type="similarity">
    <text evidence="2">Belongs to the DeoC/FbaB aldolase family. DeoC type 2 subfamily.</text>
</comment>
<evidence type="ECO:0000256" key="2">
    <source>
        <dbReference type="ARBA" id="ARBA00009473"/>
    </source>
</evidence>
<evidence type="ECO:0000256" key="1">
    <source>
        <dbReference type="ARBA" id="ARBA00004816"/>
    </source>
</evidence>
<sequence length="236" mass="24384">MENQEIIALLDLTSLNDSDTAQTVRALCRRAAAHGVAAVCVYPQFVAAAKRELADCPHIALATVVNFPSGADAPEAVAAQTRQALQDGANEIDWVFPYRDFALGRHAQAQARTAEMAALCRAAGAKLKVILETGALEAADIRAAADAALRLGADFLKTSTGKIPQGATPEAAAILLEAIARHGGTAGIKLSGGVRDAATAAAYVRQARAVFGADWTTPAHFRIGASALLDDLSDGG</sequence>
<keyword evidence="4 8" id="KW-0456">Lyase</keyword>
<name>A0A8T9MV67_9NEIS</name>
<dbReference type="PIRSF" id="PIRSF001357">
    <property type="entry name" value="DeoC"/>
    <property type="match status" value="1"/>
</dbReference>
<dbReference type="RefSeq" id="WP_245571914.1">
    <property type="nucleotide sequence ID" value="NZ_CP091521.1"/>
</dbReference>
<dbReference type="InterPro" id="IPR013785">
    <property type="entry name" value="Aldolase_TIM"/>
</dbReference>
<organism evidence="8 9">
    <name type="scientific">Conchiformibius kuhniae</name>
    <dbReference type="NCBI Taxonomy" id="211502"/>
    <lineage>
        <taxon>Bacteria</taxon>
        <taxon>Pseudomonadati</taxon>
        <taxon>Pseudomonadota</taxon>
        <taxon>Betaproteobacteria</taxon>
        <taxon>Neisseriales</taxon>
        <taxon>Neisseriaceae</taxon>
        <taxon>Conchiformibius</taxon>
    </lineage>
</organism>
<dbReference type="SUPFAM" id="SSF51569">
    <property type="entry name" value="Aldolase"/>
    <property type="match status" value="1"/>
</dbReference>
<dbReference type="Proteomes" id="UP000831534">
    <property type="component" value="Chromosome"/>
</dbReference>
<dbReference type="InterPro" id="IPR011343">
    <property type="entry name" value="DeoC"/>
</dbReference>
<evidence type="ECO:0000256" key="4">
    <source>
        <dbReference type="ARBA" id="ARBA00023239"/>
    </source>
</evidence>
<evidence type="ECO:0000313" key="9">
    <source>
        <dbReference type="Proteomes" id="UP000831534"/>
    </source>
</evidence>
<evidence type="ECO:0000313" key="8">
    <source>
        <dbReference type="EMBL" id="UOP05004.2"/>
    </source>
</evidence>
<evidence type="ECO:0000256" key="3">
    <source>
        <dbReference type="ARBA" id="ARBA00012515"/>
    </source>
</evidence>
<dbReference type="AlphaFoldDB" id="A0A8T9MV67"/>
<dbReference type="EC" id="4.1.2.4" evidence="3 7"/>
<dbReference type="EMBL" id="CP091521">
    <property type="protein sequence ID" value="UOP05004.2"/>
    <property type="molecule type" value="Genomic_DNA"/>
</dbReference>
<dbReference type="KEGG" id="ckh:LVJ77_01380"/>
<comment type="catalytic activity">
    <reaction evidence="6">
        <text>2-deoxy-D-ribose 5-phosphate = D-glyceraldehyde 3-phosphate + acetaldehyde</text>
        <dbReference type="Rhea" id="RHEA:12821"/>
        <dbReference type="ChEBI" id="CHEBI:15343"/>
        <dbReference type="ChEBI" id="CHEBI:59776"/>
        <dbReference type="ChEBI" id="CHEBI:62877"/>
        <dbReference type="EC" id="4.1.2.4"/>
    </reaction>
</comment>
<dbReference type="GO" id="GO:0009264">
    <property type="term" value="P:deoxyribonucleotide catabolic process"/>
    <property type="evidence" value="ECO:0007669"/>
    <property type="project" value="UniProtKB-UniRule"/>
</dbReference>